<feature type="region of interest" description="Disordered" evidence="1">
    <location>
        <begin position="282"/>
        <end position="321"/>
    </location>
</feature>
<feature type="region of interest" description="Disordered" evidence="1">
    <location>
        <begin position="408"/>
        <end position="457"/>
    </location>
</feature>
<keyword evidence="4" id="KW-1185">Reference proteome</keyword>
<organism evidence="3 4">
    <name type="scientific">Streptomyces lancefieldiae</name>
    <dbReference type="NCBI Taxonomy" id="3075520"/>
    <lineage>
        <taxon>Bacteria</taxon>
        <taxon>Bacillati</taxon>
        <taxon>Actinomycetota</taxon>
        <taxon>Actinomycetes</taxon>
        <taxon>Kitasatosporales</taxon>
        <taxon>Streptomycetaceae</taxon>
        <taxon>Streptomyces</taxon>
    </lineage>
</organism>
<feature type="region of interest" description="Disordered" evidence="1">
    <location>
        <begin position="126"/>
        <end position="157"/>
    </location>
</feature>
<feature type="transmembrane region" description="Helical" evidence="2">
    <location>
        <begin position="197"/>
        <end position="219"/>
    </location>
</feature>
<dbReference type="EMBL" id="JAVRFH010000001">
    <property type="protein sequence ID" value="MDT0608842.1"/>
    <property type="molecule type" value="Genomic_DNA"/>
</dbReference>
<comment type="caution">
    <text evidence="3">The sequence shown here is derived from an EMBL/GenBank/DDBJ whole genome shotgun (WGS) entry which is preliminary data.</text>
</comment>
<feature type="compositionally biased region" description="Basic and acidic residues" evidence="1">
    <location>
        <begin position="128"/>
        <end position="157"/>
    </location>
</feature>
<name>A0ABU3AF82_9ACTN</name>
<evidence type="ECO:0008006" key="5">
    <source>
        <dbReference type="Google" id="ProtNLM"/>
    </source>
</evidence>
<protein>
    <recommendedName>
        <fullName evidence="5">SpdB2 protein</fullName>
    </recommendedName>
</protein>
<feature type="transmembrane region" description="Helical" evidence="2">
    <location>
        <begin position="172"/>
        <end position="191"/>
    </location>
</feature>
<evidence type="ECO:0000313" key="4">
    <source>
        <dbReference type="Proteomes" id="UP001180724"/>
    </source>
</evidence>
<evidence type="ECO:0000313" key="3">
    <source>
        <dbReference type="EMBL" id="MDT0608842.1"/>
    </source>
</evidence>
<feature type="region of interest" description="Disordered" evidence="1">
    <location>
        <begin position="1"/>
        <end position="47"/>
    </location>
</feature>
<evidence type="ECO:0000256" key="2">
    <source>
        <dbReference type="SAM" id="Phobius"/>
    </source>
</evidence>
<feature type="compositionally biased region" description="Low complexity" evidence="1">
    <location>
        <begin position="440"/>
        <end position="451"/>
    </location>
</feature>
<keyword evidence="2" id="KW-1133">Transmembrane helix</keyword>
<accession>A0ABU3AF82</accession>
<feature type="transmembrane region" description="Helical" evidence="2">
    <location>
        <begin position="231"/>
        <end position="249"/>
    </location>
</feature>
<evidence type="ECO:0000256" key="1">
    <source>
        <dbReference type="SAM" id="MobiDB-lite"/>
    </source>
</evidence>
<reference evidence="3" key="1">
    <citation type="submission" date="2024-05" db="EMBL/GenBank/DDBJ databases">
        <title>30 novel species of actinomycetes from the DSMZ collection.</title>
        <authorList>
            <person name="Nouioui I."/>
        </authorList>
    </citation>
    <scope>NUCLEOTIDE SEQUENCE</scope>
    <source>
        <strain evidence="3">DSM 40712</strain>
    </source>
</reference>
<dbReference type="RefSeq" id="WP_311570431.1">
    <property type="nucleotide sequence ID" value="NZ_JAVRFH010000001.1"/>
</dbReference>
<keyword evidence="2" id="KW-0472">Membrane</keyword>
<feature type="compositionally biased region" description="Basic and acidic residues" evidence="1">
    <location>
        <begin position="284"/>
        <end position="321"/>
    </location>
</feature>
<dbReference type="Proteomes" id="UP001180724">
    <property type="component" value="Unassembled WGS sequence"/>
</dbReference>
<gene>
    <name evidence="3" type="ORF">RM812_01070</name>
</gene>
<proteinExistence type="predicted"/>
<sequence>MTASPPKVNGHARPPAPPVLGDWQPIDATPTAQDDAITEPTAATEPDNDLIAQAQAEAIRSKAWAEAEEQRLAAEAKKEAELKLAEAEAEAIRIKAEEDARKAKIANDRAEARFEEEQAARQARIAKANKEREDAERAAADANRQAEEEQRAELDQAKAVEKSSKRWRQVAMGFYGLCAAVALPVQSSAFYNPNAKYLLVAPVFIEVIALVALVGAAAAVTDGRPQWHYRLVAWAGALTAATINVVHGLDAFDAATAFGTALASVAGPGMWDLHEHGRIRKRDGKPTWRERRAQRKADRAAVKERAAEEKRKAVEKEAADKAAEETAKKLAEARARDFPEVWKHALRLAAALGETTVTEAVWRRAHLDIEGTDPGESAEVIRARNVAAKRVESARTNTPVNIPSKTMNAQRAAQMPPGPNRVLKTRATRRPGDTPKYVGAARKQAAIAAKNARPHVG</sequence>
<keyword evidence="2" id="KW-0812">Transmembrane</keyword>